<protein>
    <submittedName>
        <fullName evidence="3">Aldos-2-ulose dehydratase</fullName>
    </submittedName>
</protein>
<feature type="region of interest" description="Disordered" evidence="1">
    <location>
        <begin position="73"/>
        <end position="100"/>
    </location>
</feature>
<dbReference type="Proteomes" id="UP000280685">
    <property type="component" value="Chromosome 3"/>
</dbReference>
<dbReference type="EMBL" id="LR026966">
    <property type="protein sequence ID" value="VBB78493.1"/>
    <property type="molecule type" value="Genomic_DNA"/>
</dbReference>
<sequence>MSEHRSPKFSAAEVIQRGRTDGYWVRAFQFSAEDEMPGVLASGLNSGKVDFLDNPLATKDSGGPKEWKTYLVAPDPEHKDPNFPKHQDPKHQDPKHQDLKDQNFHTPVAVIGMDIRKNGLLDVVICHAYGATMIDSSDPGGFIYWYENPGRGRLKENKPWKRHYIGQWPVMHRLQTGHFTQRSFSELIAASAIHGPKDKTTPIPILRFQVPSDPMTAKEWPRDVVDDQNFTVIHELAAKKLDGQSGLDSLLVSSREGVTRLYYEDGRWKKELIGRGEPKREDQKDDSITPGSGDHWGTGSADIGRVGSDRYAYVATIDPFHSTKVCVYTKYDDPTHRGSKWKRHVLDTYGTPTQQKHWGDGPGHHVRCADIDGDGVDEILVSMFGPLDRNDDGSLNAVGTPHLSCSCTNDTKSCNDDDANWEPDRISRTKTRKETIPTRYGVHS</sequence>
<dbReference type="SUPFAM" id="SSF69318">
    <property type="entry name" value="Integrin alpha N-terminal domain"/>
    <property type="match status" value="1"/>
</dbReference>
<organism evidence="3 4">
    <name type="scientific">Podospora comata</name>
    <dbReference type="NCBI Taxonomy" id="48703"/>
    <lineage>
        <taxon>Eukaryota</taxon>
        <taxon>Fungi</taxon>
        <taxon>Dikarya</taxon>
        <taxon>Ascomycota</taxon>
        <taxon>Pezizomycotina</taxon>
        <taxon>Sordariomycetes</taxon>
        <taxon>Sordariomycetidae</taxon>
        <taxon>Sordariales</taxon>
        <taxon>Podosporaceae</taxon>
        <taxon>Podospora</taxon>
    </lineage>
</organism>
<evidence type="ECO:0000256" key="1">
    <source>
        <dbReference type="SAM" id="MobiDB-lite"/>
    </source>
</evidence>
<feature type="compositionally biased region" description="Basic and acidic residues" evidence="1">
    <location>
        <begin position="75"/>
        <end position="100"/>
    </location>
</feature>
<keyword evidence="4" id="KW-1185">Reference proteome</keyword>
<reference evidence="3" key="1">
    <citation type="submission" date="2018-02" db="EMBL/GenBank/DDBJ databases">
        <authorList>
            <person name="Silar P."/>
        </authorList>
    </citation>
    <scope>NUCLEOTIDE SEQUENCE [LARGE SCALE GENOMIC DNA]</scope>
    <source>
        <strain evidence="3">T</strain>
    </source>
</reference>
<accession>A0ABY6S8A2</accession>
<dbReference type="InterPro" id="IPR028994">
    <property type="entry name" value="Integrin_alpha_N"/>
</dbReference>
<dbReference type="InterPro" id="IPR054583">
    <property type="entry name" value="Beta-prop_AUDH"/>
</dbReference>
<gene>
    <name evidence="3" type="ORF">PODCO_311201</name>
</gene>
<evidence type="ECO:0000313" key="3">
    <source>
        <dbReference type="EMBL" id="VBB78493.1"/>
    </source>
</evidence>
<proteinExistence type="predicted"/>
<feature type="domain" description="Aldos-2-ulose dehydratase beta-propeller" evidence="2">
    <location>
        <begin position="140"/>
        <end position="330"/>
    </location>
</feature>
<dbReference type="Pfam" id="PF22301">
    <property type="entry name" value="AUDH_beta_propeller"/>
    <property type="match status" value="1"/>
</dbReference>
<dbReference type="Gene3D" id="2.130.10.130">
    <property type="entry name" value="Integrin alpha, N-terminal"/>
    <property type="match status" value="1"/>
</dbReference>
<evidence type="ECO:0000259" key="2">
    <source>
        <dbReference type="Pfam" id="PF22301"/>
    </source>
</evidence>
<feature type="region of interest" description="Disordered" evidence="1">
    <location>
        <begin position="274"/>
        <end position="301"/>
    </location>
</feature>
<name>A0ABY6S8A2_PODCO</name>
<evidence type="ECO:0000313" key="4">
    <source>
        <dbReference type="Proteomes" id="UP000280685"/>
    </source>
</evidence>
<feature type="compositionally biased region" description="Basic and acidic residues" evidence="1">
    <location>
        <begin position="274"/>
        <end position="287"/>
    </location>
</feature>